<protein>
    <recommendedName>
        <fullName evidence="14">Mechanosensitive ion channel family protein</fullName>
    </recommendedName>
</protein>
<dbReference type="Pfam" id="PF21082">
    <property type="entry name" value="MS_channel_3rd"/>
    <property type="match status" value="1"/>
</dbReference>
<dbReference type="InterPro" id="IPR023408">
    <property type="entry name" value="MscS_beta-dom_sf"/>
</dbReference>
<feature type="chain" id="PRO_5047480035" description="Mechanosensitive ion channel family protein" evidence="8">
    <location>
        <begin position="24"/>
        <end position="546"/>
    </location>
</feature>
<dbReference type="Gene3D" id="2.30.30.60">
    <property type="match status" value="1"/>
</dbReference>
<comment type="caution">
    <text evidence="12">The sequence shown here is derived from an EMBL/GenBank/DDBJ whole genome shotgun (WGS) entry which is preliminary data.</text>
</comment>
<evidence type="ECO:0000259" key="10">
    <source>
        <dbReference type="Pfam" id="PF21082"/>
    </source>
</evidence>
<dbReference type="InterPro" id="IPR006685">
    <property type="entry name" value="MscS_channel_2nd"/>
</dbReference>
<dbReference type="Pfam" id="PF00924">
    <property type="entry name" value="MS_channel_2nd"/>
    <property type="match status" value="1"/>
</dbReference>
<evidence type="ECO:0000259" key="11">
    <source>
        <dbReference type="Pfam" id="PF21088"/>
    </source>
</evidence>
<evidence type="ECO:0000313" key="13">
    <source>
        <dbReference type="Proteomes" id="UP001157133"/>
    </source>
</evidence>
<evidence type="ECO:0000256" key="4">
    <source>
        <dbReference type="ARBA" id="ARBA00022692"/>
    </source>
</evidence>
<dbReference type="PANTHER" id="PTHR30566">
    <property type="entry name" value="YNAI-RELATED MECHANOSENSITIVE ION CHANNEL"/>
    <property type="match status" value="1"/>
</dbReference>
<dbReference type="InterPro" id="IPR011014">
    <property type="entry name" value="MscS_channel_TM-2"/>
</dbReference>
<dbReference type="PANTHER" id="PTHR30566:SF5">
    <property type="entry name" value="MECHANOSENSITIVE ION CHANNEL PROTEIN 1, MITOCHONDRIAL-RELATED"/>
    <property type="match status" value="1"/>
</dbReference>
<dbReference type="Gene3D" id="1.10.287.1260">
    <property type="match status" value="1"/>
</dbReference>
<dbReference type="Proteomes" id="UP001157133">
    <property type="component" value="Unassembled WGS sequence"/>
</dbReference>
<evidence type="ECO:0000313" key="12">
    <source>
        <dbReference type="EMBL" id="GLX82900.1"/>
    </source>
</evidence>
<gene>
    <name evidence="12" type="ORF">theurythT_23520</name>
</gene>
<sequence length="546" mass="61067">MLPKYFFVIFAVLLSLLSANNLAQEQGEVSVKQLLETEETVEKRATEELPEEPPVRNTDIVIDPYERGQPQSAMAGFLSAVKDYDYELATQYMDFRNLSDSTAAFEPEELARMLHIVLRRTIWIDLEAISDLPTGNLQDGLPSYRELIGEIDSASGTIRLYLQRVPRSTDRVKIWKISNASVEKIPYLSQQYSYTEFGEWLSKHLPVKDFLGVELWQWVYFSVALVFYLCIAILVTYIASKLIARFNPETHVEYHRFLKGPVTLLLTILMSRLFVAESNVTLAVQAIMDGATILVFAWIWLFVRAIDLVKIKLSDRFIAQDKPLAVYLLRPASTVAKVIIVAVGTLLWFENLGFSATTLLAGLGIGGLAIALAAQKTVENIIGAITLYTSAPVKVGQVCQFGTTFGVVEEIGLRATRVRTINRTVVHVANAQFVDMQLENISEREVIAYRPLLFLKPDCQSKSVEGIIEDIANMLKAHDKIAATPHRVCLKGFTLHGLSLDVLAHVKTTDYDEYLVVINELNLKILDVIAQHGCQLNSTQAVEGIA</sequence>
<keyword evidence="6 7" id="KW-0472">Membrane</keyword>
<comment type="subcellular location">
    <subcellularLocation>
        <location evidence="1">Cell membrane</location>
        <topology evidence="1">Multi-pass membrane protein</topology>
    </subcellularLocation>
</comment>
<proteinExistence type="inferred from homology"/>
<evidence type="ECO:0000256" key="5">
    <source>
        <dbReference type="ARBA" id="ARBA00022989"/>
    </source>
</evidence>
<evidence type="ECO:0000256" key="1">
    <source>
        <dbReference type="ARBA" id="ARBA00004651"/>
    </source>
</evidence>
<feature type="domain" description="Mechanosensitive ion channel MscS" evidence="9">
    <location>
        <begin position="377"/>
        <end position="442"/>
    </location>
</feature>
<evidence type="ECO:0008006" key="14">
    <source>
        <dbReference type="Google" id="ProtNLM"/>
    </source>
</evidence>
<feature type="domain" description="Mechanosensitive ion channel MscS C-terminal" evidence="10">
    <location>
        <begin position="464"/>
        <end position="533"/>
    </location>
</feature>
<feature type="transmembrane region" description="Helical" evidence="7">
    <location>
        <begin position="324"/>
        <end position="348"/>
    </location>
</feature>
<feature type="transmembrane region" description="Helical" evidence="7">
    <location>
        <begin position="215"/>
        <end position="237"/>
    </location>
</feature>
<accession>A0ABQ6H812</accession>
<dbReference type="Pfam" id="PF21088">
    <property type="entry name" value="MS_channel_1st"/>
    <property type="match status" value="1"/>
</dbReference>
<dbReference type="EMBL" id="BSSU01000011">
    <property type="protein sequence ID" value="GLX82900.1"/>
    <property type="molecule type" value="Genomic_DNA"/>
</dbReference>
<keyword evidence="4 7" id="KW-0812">Transmembrane</keyword>
<evidence type="ECO:0000256" key="6">
    <source>
        <dbReference type="ARBA" id="ARBA00023136"/>
    </source>
</evidence>
<dbReference type="SUPFAM" id="SSF82861">
    <property type="entry name" value="Mechanosensitive channel protein MscS (YggB), transmembrane region"/>
    <property type="match status" value="1"/>
</dbReference>
<keyword evidence="3" id="KW-1003">Cell membrane</keyword>
<dbReference type="SUPFAM" id="SSF50182">
    <property type="entry name" value="Sm-like ribonucleoproteins"/>
    <property type="match status" value="1"/>
</dbReference>
<feature type="transmembrane region" description="Helical" evidence="7">
    <location>
        <begin position="282"/>
        <end position="303"/>
    </location>
</feature>
<comment type="similarity">
    <text evidence="2">Belongs to the MscS (TC 1.A.23) family.</text>
</comment>
<name>A0ABQ6H812_9GAMM</name>
<dbReference type="InterPro" id="IPR010920">
    <property type="entry name" value="LSM_dom_sf"/>
</dbReference>
<feature type="transmembrane region" description="Helical" evidence="7">
    <location>
        <begin position="354"/>
        <end position="374"/>
    </location>
</feature>
<reference evidence="12 13" key="1">
    <citation type="submission" date="2023-03" db="EMBL/GenBank/DDBJ databases">
        <title>Draft genome sequence of Thalassotalea eurytherma JCM 18482T.</title>
        <authorList>
            <person name="Sawabe T."/>
        </authorList>
    </citation>
    <scope>NUCLEOTIDE SEQUENCE [LARGE SCALE GENOMIC DNA]</scope>
    <source>
        <strain evidence="12 13">JCM 18482</strain>
    </source>
</reference>
<evidence type="ECO:0000256" key="3">
    <source>
        <dbReference type="ARBA" id="ARBA00022475"/>
    </source>
</evidence>
<evidence type="ECO:0000256" key="7">
    <source>
        <dbReference type="SAM" id="Phobius"/>
    </source>
</evidence>
<keyword evidence="8" id="KW-0732">Signal</keyword>
<keyword evidence="13" id="KW-1185">Reference proteome</keyword>
<dbReference type="InterPro" id="IPR049142">
    <property type="entry name" value="MS_channel_1st"/>
</dbReference>
<feature type="transmembrane region" description="Helical" evidence="7">
    <location>
        <begin position="257"/>
        <end position="276"/>
    </location>
</feature>
<organism evidence="12 13">
    <name type="scientific">Thalassotalea eurytherma</name>
    <dbReference type="NCBI Taxonomy" id="1144278"/>
    <lineage>
        <taxon>Bacteria</taxon>
        <taxon>Pseudomonadati</taxon>
        <taxon>Pseudomonadota</taxon>
        <taxon>Gammaproteobacteria</taxon>
        <taxon>Alteromonadales</taxon>
        <taxon>Colwelliaceae</taxon>
        <taxon>Thalassotalea</taxon>
    </lineage>
</organism>
<evidence type="ECO:0000256" key="2">
    <source>
        <dbReference type="ARBA" id="ARBA00008017"/>
    </source>
</evidence>
<dbReference type="InterPro" id="IPR049278">
    <property type="entry name" value="MS_channel_C"/>
</dbReference>
<feature type="signal peptide" evidence="8">
    <location>
        <begin position="1"/>
        <end position="23"/>
    </location>
</feature>
<evidence type="ECO:0000256" key="8">
    <source>
        <dbReference type="SAM" id="SignalP"/>
    </source>
</evidence>
<keyword evidence="5 7" id="KW-1133">Transmembrane helix</keyword>
<evidence type="ECO:0000259" key="9">
    <source>
        <dbReference type="Pfam" id="PF00924"/>
    </source>
</evidence>
<feature type="domain" description="Mechanosensitive ion channel transmembrane helices 2/3" evidence="11">
    <location>
        <begin position="335"/>
        <end position="375"/>
    </location>
</feature>